<evidence type="ECO:0000313" key="2">
    <source>
        <dbReference type="EMBL" id="KAF6740938.1"/>
    </source>
</evidence>
<proteinExistence type="predicted"/>
<sequence length="989" mass="110614">MPANEAIQVIGRLHRQRTTNRVRAQCNPQPLTRLERQEARDQRSFTHRAKTTVPPPLQIPDEDAFLGFALIDIVSPNDGGDGPSLILSDYQRPLSQKQVRKLEEIAGSDGARLLPLSFDNAVYIAVDPSSLLEAQELSKALYGPYSRVTWAPRARRMEMVLLAGAHRQRVAENLTQAQRKAIAALEQKLEALDQVRKPNEAAQIRADIDLLLLAVRPKCIWLAMLYNKETILAVRRNSATALLKLLTNNKIGPSPDSEEHTLSNVFQLAYDAIGADGVPNLLTYAGSLAAKHQKAFMYLLNHGSDFLDFVIRTRVSRHFRHFFTNSQKILDVQLELWGLISPLIKFMWKQLIFVASSVELPEKNPLTQRGYPTLLAQAIMDNDQASITSPIVLDLLVEAADDAFNDQLVDISDQLGTGAEDFENAFPVYIARLETRFRELSESSQLDQPNLWTPEAIGILQSAFPKLRAVLADQAPFDGDGSPNLEGPIPLFSPMCGAALLDDWLGVREVVYMVSLCLRLEQPLVLTQLRQISNVFTPGLSYARHMSKAAKSPAHVPLKSYPDALRLFLEHWIGCDQVGPWSSHSASDVLDTLQVEGESGRTLVETTFHMVVRDLWSHREDILRPALALMNPITRPDSRPDDDSDAFTAAFKTAATKFMNAWLTHAARVSRCDKKDVEPRFCHRLPPEVEAAIEVWEQENEEHRMLPAFRALQFSPFNYLVSPAGASNNGSHHANSVIHAHRELQYFQGYFQDFIALVHPFGLYLSHLFEMVKECPRLGDAPQWLNLPLAGPLQTLQASQYPEVLARKDRDARGAILKQAFGAFVKRISSKGCLGVVSSEDPEEVGLHLGMKASLDTVWEQALYLNHHLAVVGHTEPDDSWPRVEPNWRGPTQPDPSQAIRPRVTFCTFEDLQELYQDTDEDDSDKDNDFIAEDAVDQHFGTLRSTKRLRDRSPSPPSKRPRDASPTRESSPQTSAASPFGSQEEGVSG</sequence>
<dbReference type="OrthoDB" id="3053855at2759"/>
<keyword evidence="3" id="KW-1185">Reference proteome</keyword>
<accession>A0A8H6H5P8</accession>
<organism evidence="2 3">
    <name type="scientific">Ephemerocybe angulata</name>
    <dbReference type="NCBI Taxonomy" id="980116"/>
    <lineage>
        <taxon>Eukaryota</taxon>
        <taxon>Fungi</taxon>
        <taxon>Dikarya</taxon>
        <taxon>Basidiomycota</taxon>
        <taxon>Agaricomycotina</taxon>
        <taxon>Agaricomycetes</taxon>
        <taxon>Agaricomycetidae</taxon>
        <taxon>Agaricales</taxon>
        <taxon>Agaricineae</taxon>
        <taxon>Psathyrellaceae</taxon>
        <taxon>Ephemerocybe</taxon>
    </lineage>
</organism>
<feature type="compositionally biased region" description="Polar residues" evidence="1">
    <location>
        <begin position="967"/>
        <end position="981"/>
    </location>
</feature>
<feature type="compositionally biased region" description="Acidic residues" evidence="1">
    <location>
        <begin position="919"/>
        <end position="935"/>
    </location>
</feature>
<feature type="region of interest" description="Disordered" evidence="1">
    <location>
        <begin position="37"/>
        <end position="56"/>
    </location>
</feature>
<gene>
    <name evidence="2" type="ORF">DFP72DRAFT_863881</name>
</gene>
<evidence type="ECO:0000256" key="1">
    <source>
        <dbReference type="SAM" id="MobiDB-lite"/>
    </source>
</evidence>
<dbReference type="Proteomes" id="UP000521943">
    <property type="component" value="Unassembled WGS sequence"/>
</dbReference>
<dbReference type="AlphaFoldDB" id="A0A8H6H5P8"/>
<name>A0A8H6H5P8_9AGAR</name>
<comment type="caution">
    <text evidence="2">The sequence shown here is derived from an EMBL/GenBank/DDBJ whole genome shotgun (WGS) entry which is preliminary data.</text>
</comment>
<reference evidence="2 3" key="1">
    <citation type="submission" date="2020-07" db="EMBL/GenBank/DDBJ databases">
        <title>Comparative genomics of pyrophilous fungi reveals a link between fire events and developmental genes.</title>
        <authorList>
            <consortium name="DOE Joint Genome Institute"/>
            <person name="Steindorff A.S."/>
            <person name="Carver A."/>
            <person name="Calhoun S."/>
            <person name="Stillman K."/>
            <person name="Liu H."/>
            <person name="Lipzen A."/>
            <person name="Pangilinan J."/>
            <person name="Labutti K."/>
            <person name="Bruns T.D."/>
            <person name="Grigoriev I.V."/>
        </authorList>
    </citation>
    <scope>NUCLEOTIDE SEQUENCE [LARGE SCALE GENOMIC DNA]</scope>
    <source>
        <strain evidence="2 3">CBS 144469</strain>
    </source>
</reference>
<evidence type="ECO:0000313" key="3">
    <source>
        <dbReference type="Proteomes" id="UP000521943"/>
    </source>
</evidence>
<feature type="region of interest" description="Disordered" evidence="1">
    <location>
        <begin position="875"/>
        <end position="901"/>
    </location>
</feature>
<dbReference type="EMBL" id="JACGCI010000344">
    <property type="protein sequence ID" value="KAF6740938.1"/>
    <property type="molecule type" value="Genomic_DNA"/>
</dbReference>
<feature type="region of interest" description="Disordered" evidence="1">
    <location>
        <begin position="919"/>
        <end position="989"/>
    </location>
</feature>
<protein>
    <submittedName>
        <fullName evidence="2">Uncharacterized protein</fullName>
    </submittedName>
</protein>